<dbReference type="InterPro" id="IPR036412">
    <property type="entry name" value="HAD-like_sf"/>
</dbReference>
<dbReference type="AlphaFoldDB" id="A0A6A7C1S1"/>
<evidence type="ECO:0000313" key="1">
    <source>
        <dbReference type="EMBL" id="KAF2861451.1"/>
    </source>
</evidence>
<accession>A0A6A7C1S1</accession>
<dbReference type="OrthoDB" id="270009at2759"/>
<dbReference type="GO" id="GO:0016787">
    <property type="term" value="F:hydrolase activity"/>
    <property type="evidence" value="ECO:0007669"/>
    <property type="project" value="UniProtKB-KW"/>
</dbReference>
<proteinExistence type="predicted"/>
<sequence>MATIFRTASRARVSQSFIFSRHGLCTLPRITVPDFAFAFDIDGVLVRSSRVLPGAHDALHYLQKNRIPFILLTNGGGKSEADRVAELSNTLGVKIDEVTFVQSHTPFANFDKLKQKNKTALIVGGEGDKCQEIAKGYGFANVVTPGDIFHACPDIWPFSSVFSKYYDEFAKPLPKALYTPGMKLESSFKVDSILVFNDPRDWALDASVILDLLLSHAGYLGTLSSKNNDPTLPNNGYQQDGQPELIFSNPDLWYAASYHLPRLGQGGFRNALEGLWAACTHNATLSKTVMGKPSNATYAYAESKLLQHRREISPADIPLRTVYMVGDNTESDIKGANRWTGHSPKGVTWKSLLVTTGVYNEGGKFREDDARPTAVVKDVLDAVRWAVRDSQAG</sequence>
<keyword evidence="1" id="KW-0378">Hydrolase</keyword>
<dbReference type="PANTHER" id="PTHR14269">
    <property type="entry name" value="CDP-DIACYLGLYCEROL--GLYCEROL-3-PHOSPHATE 3-PHOSPHATIDYLTRANSFERASE-RELATED"/>
    <property type="match status" value="1"/>
</dbReference>
<dbReference type="NCBIfam" id="TIGR01460">
    <property type="entry name" value="HAD-SF-IIA"/>
    <property type="match status" value="1"/>
</dbReference>
<dbReference type="EMBL" id="MU005972">
    <property type="protein sequence ID" value="KAF2861451.1"/>
    <property type="molecule type" value="Genomic_DNA"/>
</dbReference>
<dbReference type="GO" id="GO:0005739">
    <property type="term" value="C:mitochondrion"/>
    <property type="evidence" value="ECO:0007669"/>
    <property type="project" value="TreeGrafter"/>
</dbReference>
<dbReference type="PANTHER" id="PTHR14269:SF57">
    <property type="entry name" value="SUPERFAMILY HYDROLASE, PUTATIVE (AFU_ORTHOLOGUE AFUA_2G02580)-RELATED"/>
    <property type="match status" value="1"/>
</dbReference>
<dbReference type="Gene3D" id="3.40.50.1000">
    <property type="entry name" value="HAD superfamily/HAD-like"/>
    <property type="match status" value="2"/>
</dbReference>
<gene>
    <name evidence="1" type="ORF">K470DRAFT_214770</name>
</gene>
<dbReference type="Pfam" id="PF13242">
    <property type="entry name" value="Hydrolase_like"/>
    <property type="match status" value="1"/>
</dbReference>
<keyword evidence="2" id="KW-1185">Reference proteome</keyword>
<dbReference type="NCBIfam" id="TIGR01456">
    <property type="entry name" value="CECR5"/>
    <property type="match status" value="1"/>
</dbReference>
<reference evidence="1" key="1">
    <citation type="journal article" date="2020" name="Stud. Mycol.">
        <title>101 Dothideomycetes genomes: a test case for predicting lifestyles and emergence of pathogens.</title>
        <authorList>
            <person name="Haridas S."/>
            <person name="Albert R."/>
            <person name="Binder M."/>
            <person name="Bloem J."/>
            <person name="Labutti K."/>
            <person name="Salamov A."/>
            <person name="Andreopoulos B."/>
            <person name="Baker S."/>
            <person name="Barry K."/>
            <person name="Bills G."/>
            <person name="Bluhm B."/>
            <person name="Cannon C."/>
            <person name="Castanera R."/>
            <person name="Culley D."/>
            <person name="Daum C."/>
            <person name="Ezra D."/>
            <person name="Gonzalez J."/>
            <person name="Henrissat B."/>
            <person name="Kuo A."/>
            <person name="Liang C."/>
            <person name="Lipzen A."/>
            <person name="Lutzoni F."/>
            <person name="Magnuson J."/>
            <person name="Mondo S."/>
            <person name="Nolan M."/>
            <person name="Ohm R."/>
            <person name="Pangilinan J."/>
            <person name="Park H.-J."/>
            <person name="Ramirez L."/>
            <person name="Alfaro M."/>
            <person name="Sun H."/>
            <person name="Tritt A."/>
            <person name="Yoshinaga Y."/>
            <person name="Zwiers L.-H."/>
            <person name="Turgeon B."/>
            <person name="Goodwin S."/>
            <person name="Spatafora J."/>
            <person name="Crous P."/>
            <person name="Grigoriev I."/>
        </authorList>
    </citation>
    <scope>NUCLEOTIDE SEQUENCE</scope>
    <source>
        <strain evidence="1">CBS 480.64</strain>
    </source>
</reference>
<organism evidence="1 2">
    <name type="scientific">Piedraia hortae CBS 480.64</name>
    <dbReference type="NCBI Taxonomy" id="1314780"/>
    <lineage>
        <taxon>Eukaryota</taxon>
        <taxon>Fungi</taxon>
        <taxon>Dikarya</taxon>
        <taxon>Ascomycota</taxon>
        <taxon>Pezizomycotina</taxon>
        <taxon>Dothideomycetes</taxon>
        <taxon>Dothideomycetidae</taxon>
        <taxon>Capnodiales</taxon>
        <taxon>Piedraiaceae</taxon>
        <taxon>Piedraia</taxon>
    </lineage>
</organism>
<dbReference type="InterPro" id="IPR050324">
    <property type="entry name" value="CDP-alcohol_PTase-I"/>
</dbReference>
<dbReference type="GO" id="GO:0046474">
    <property type="term" value="P:glycerophospholipid biosynthetic process"/>
    <property type="evidence" value="ECO:0007669"/>
    <property type="project" value="TreeGrafter"/>
</dbReference>
<dbReference type="Proteomes" id="UP000799421">
    <property type="component" value="Unassembled WGS sequence"/>
</dbReference>
<protein>
    <submittedName>
        <fullName evidence="1">Putative HAD superfamily hydrolase</fullName>
    </submittedName>
</protein>
<evidence type="ECO:0000313" key="2">
    <source>
        <dbReference type="Proteomes" id="UP000799421"/>
    </source>
</evidence>
<name>A0A6A7C1S1_9PEZI</name>
<dbReference type="InterPro" id="IPR023214">
    <property type="entry name" value="HAD_sf"/>
</dbReference>
<dbReference type="Pfam" id="PF13344">
    <property type="entry name" value="Hydrolase_6"/>
    <property type="match status" value="1"/>
</dbReference>
<dbReference type="SUPFAM" id="SSF56784">
    <property type="entry name" value="HAD-like"/>
    <property type="match status" value="1"/>
</dbReference>
<dbReference type="InterPro" id="IPR006353">
    <property type="entry name" value="HAD-SF_hydro_IIA_CECR5"/>
</dbReference>
<dbReference type="InterPro" id="IPR006357">
    <property type="entry name" value="HAD-SF_hydro_IIA"/>
</dbReference>